<reference evidence="2 3" key="1">
    <citation type="submission" date="2024-06" db="EMBL/GenBank/DDBJ databases">
        <title>Sorghum-associated microbial communities from plants grown in Nebraska, USA.</title>
        <authorList>
            <person name="Schachtman D."/>
        </authorList>
    </citation>
    <scope>NUCLEOTIDE SEQUENCE [LARGE SCALE GENOMIC DNA]</scope>
    <source>
        <strain evidence="2 3">736</strain>
    </source>
</reference>
<evidence type="ECO:0000313" key="2">
    <source>
        <dbReference type="EMBL" id="MET4562568.1"/>
    </source>
</evidence>
<evidence type="ECO:0008006" key="4">
    <source>
        <dbReference type="Google" id="ProtNLM"/>
    </source>
</evidence>
<feature type="region of interest" description="Disordered" evidence="1">
    <location>
        <begin position="292"/>
        <end position="316"/>
    </location>
</feature>
<keyword evidence="3" id="KW-1185">Reference proteome</keyword>
<comment type="caution">
    <text evidence="2">The sequence shown here is derived from an EMBL/GenBank/DDBJ whole genome shotgun (WGS) entry which is preliminary data.</text>
</comment>
<name>A0ABV2PNN7_9BACI</name>
<evidence type="ECO:0000256" key="1">
    <source>
        <dbReference type="SAM" id="MobiDB-lite"/>
    </source>
</evidence>
<dbReference type="InterPro" id="IPR036086">
    <property type="entry name" value="ParB/Sulfiredoxin_sf"/>
</dbReference>
<gene>
    <name evidence="2" type="ORF">ABIA69_003759</name>
</gene>
<sequence length="577" mass="67440">MGSLSEYKTVNISHILNYAENPRHDIGNNEIDTIKKLINKVGTQYIYNLAKDIYENGLLGSNLPVLVFEPKQEKYVVYEGNRRVACLKFLNNPDILTTVDKALKQRIENLIKTETPGYSTEIYCYITNEEEALLIMERTHSGEDKGRGLKAWTPKEKDVFQKRLKLKNSIELVIADLTEKFLKKDITQKIKYTNLQRFFNNREVKKALNIDVEDISNNSKREIILINDLVDKAIEESEKKDVSLSRLFNKARDIEDFFLPLIEEYRNDSKNEDKEPPIVKNEDSDILQQIKPEDTRITKGNNDSNKEPDGNNPIIDNDLKLKIDKDENIPSYFSNQTIDLKERIELINEEKYDPHLLVIESKGLNIANGIIQPNNLPGEYIVTYKYFMDNTRELVYWQDSLLISIKQKKTPYVVPKQVTVLSPSFLEIYHDKLDFQHSEKIKALINFLSNENKNGKYSYFINIVSRMFLEYTFRLYASKVLKEDNLSIDTKSKSLQSFIDYCCIKIEQENPKVFVKHIQRGRKDATNKVDILQKSVHYFDVTISNDDIEVMFKNLNIYLELVYEKIIEEEMKPVEMV</sequence>
<proteinExistence type="predicted"/>
<dbReference type="EMBL" id="JBEPSB010000022">
    <property type="protein sequence ID" value="MET4562568.1"/>
    <property type="molecule type" value="Genomic_DNA"/>
</dbReference>
<dbReference type="RefSeq" id="WP_354472551.1">
    <property type="nucleotide sequence ID" value="NZ_JBEPSB010000022.1"/>
</dbReference>
<dbReference type="SUPFAM" id="SSF110849">
    <property type="entry name" value="ParB/Sulfiredoxin"/>
    <property type="match status" value="1"/>
</dbReference>
<evidence type="ECO:0000313" key="3">
    <source>
        <dbReference type="Proteomes" id="UP001549363"/>
    </source>
</evidence>
<protein>
    <recommendedName>
        <fullName evidence="4">ParB/Sulfiredoxin domain-containing protein</fullName>
    </recommendedName>
</protein>
<organism evidence="2 3">
    <name type="scientific">Lysinibacillus parviboronicapiens</name>
    <dbReference type="NCBI Taxonomy" id="436516"/>
    <lineage>
        <taxon>Bacteria</taxon>
        <taxon>Bacillati</taxon>
        <taxon>Bacillota</taxon>
        <taxon>Bacilli</taxon>
        <taxon>Bacillales</taxon>
        <taxon>Bacillaceae</taxon>
        <taxon>Lysinibacillus</taxon>
    </lineage>
</organism>
<accession>A0ABV2PNN7</accession>
<dbReference type="Proteomes" id="UP001549363">
    <property type="component" value="Unassembled WGS sequence"/>
</dbReference>